<dbReference type="Proteomes" id="UP000033618">
    <property type="component" value="Unassembled WGS sequence"/>
</dbReference>
<dbReference type="EMBL" id="LAQU01000002">
    <property type="protein sequence ID" value="KKB65017.1"/>
    <property type="molecule type" value="Genomic_DNA"/>
</dbReference>
<proteinExistence type="predicted"/>
<evidence type="ECO:0000313" key="1">
    <source>
        <dbReference type="EMBL" id="KKB65017.1"/>
    </source>
</evidence>
<dbReference type="AlphaFoldDB" id="A0A0F5K672"/>
<evidence type="ECO:0000313" key="2">
    <source>
        <dbReference type="Proteomes" id="UP000033618"/>
    </source>
</evidence>
<sequence>MVPPRLTFCSVDTDTFTVIQAGYPMVVCNDYGSGNRAAAMLHLKKAFPMKMNLYPKNNIFPLPRTEVVRDTLKIKN</sequence>
<comment type="caution">
    <text evidence="1">The sequence shown here is derived from an EMBL/GenBank/DDBJ whole genome shotgun (WGS) entry which is preliminary data.</text>
</comment>
<protein>
    <submittedName>
        <fullName evidence="1">Uncharacterized protein</fullName>
    </submittedName>
</protein>
<name>A0A0F5K672_9BURK</name>
<gene>
    <name evidence="1" type="ORF">WM40_03490</name>
</gene>
<organism evidence="1 2">
    <name type="scientific">Robbsia andropogonis</name>
    <dbReference type="NCBI Taxonomy" id="28092"/>
    <lineage>
        <taxon>Bacteria</taxon>
        <taxon>Pseudomonadati</taxon>
        <taxon>Pseudomonadota</taxon>
        <taxon>Betaproteobacteria</taxon>
        <taxon>Burkholderiales</taxon>
        <taxon>Burkholderiaceae</taxon>
        <taxon>Robbsia</taxon>
    </lineage>
</organism>
<keyword evidence="2" id="KW-1185">Reference proteome</keyword>
<reference evidence="1 2" key="1">
    <citation type="submission" date="2015-03" db="EMBL/GenBank/DDBJ databases">
        <title>Draft Genome Sequence of Burkholderia andropogonis type strain ICMP2807, isolated from Sorghum bicolor.</title>
        <authorList>
            <person name="Lopes-Santos L."/>
            <person name="Castro D.B."/>
            <person name="Ottoboni L.M."/>
            <person name="Park D."/>
            <person name="Weirc B.S."/>
            <person name="Destefano S.A."/>
        </authorList>
    </citation>
    <scope>NUCLEOTIDE SEQUENCE [LARGE SCALE GENOMIC DNA]</scope>
    <source>
        <strain evidence="1 2">ICMP2807</strain>
    </source>
</reference>
<accession>A0A0F5K672</accession>
<dbReference type="PATRIC" id="fig|28092.6.peg.831"/>